<accession>A0A1E4SVE8</accession>
<keyword evidence="7 9" id="KW-0408">Iron</keyword>
<dbReference type="PROSITE" id="PS51819">
    <property type="entry name" value="VOC"/>
    <property type="match status" value="2"/>
</dbReference>
<comment type="similarity">
    <text evidence="2">Belongs to the 4HPPD family.</text>
</comment>
<feature type="binding site" evidence="9">
    <location>
        <position position="346"/>
    </location>
    <ligand>
        <name>Fe cation</name>
        <dbReference type="ChEBI" id="CHEBI:24875"/>
    </ligand>
</feature>
<dbReference type="UniPathway" id="UPA00139">
    <property type="reaction ID" value="UER00362"/>
</dbReference>
<evidence type="ECO:0000313" key="12">
    <source>
        <dbReference type="Proteomes" id="UP000094801"/>
    </source>
</evidence>
<organism evidence="11 12">
    <name type="scientific">[Candida] arabinofermentans NRRL YB-2248</name>
    <dbReference type="NCBI Taxonomy" id="983967"/>
    <lineage>
        <taxon>Eukaryota</taxon>
        <taxon>Fungi</taxon>
        <taxon>Dikarya</taxon>
        <taxon>Ascomycota</taxon>
        <taxon>Saccharomycotina</taxon>
        <taxon>Pichiomycetes</taxon>
        <taxon>Pichiales</taxon>
        <taxon>Pichiaceae</taxon>
        <taxon>Ogataea</taxon>
        <taxon>Ogataea/Candida clade</taxon>
    </lineage>
</organism>
<keyword evidence="4 9" id="KW-0479">Metal-binding</keyword>
<dbReference type="GO" id="GO:0006572">
    <property type="term" value="P:L-tyrosine catabolic process"/>
    <property type="evidence" value="ECO:0007669"/>
    <property type="project" value="UniProtKB-KW"/>
</dbReference>
<dbReference type="InterPro" id="IPR037523">
    <property type="entry name" value="VOC_core"/>
</dbReference>
<dbReference type="InterPro" id="IPR041736">
    <property type="entry name" value="4OHPhenylPyrv_dOase_N"/>
</dbReference>
<evidence type="ECO:0000256" key="4">
    <source>
        <dbReference type="ARBA" id="ARBA00022723"/>
    </source>
</evidence>
<keyword evidence="12" id="KW-1185">Reference proteome</keyword>
<dbReference type="InterPro" id="IPR041735">
    <property type="entry name" value="4OHPhenylPyrv_dOase_C"/>
</dbReference>
<keyword evidence="8" id="KW-0585">Phenylalanine catabolism</keyword>
<gene>
    <name evidence="11" type="ORF">CANARDRAFT_180907</name>
</gene>
<dbReference type="EC" id="1.13.11.27" evidence="3"/>
<comment type="cofactor">
    <cofactor evidence="9">
        <name>Fe cation</name>
        <dbReference type="ChEBI" id="CHEBI:24875"/>
    </cofactor>
    <text evidence="9">Binds 1 Fe cation per subunit.</text>
</comment>
<evidence type="ECO:0000256" key="9">
    <source>
        <dbReference type="PIRSR" id="PIRSR009283-1"/>
    </source>
</evidence>
<dbReference type="InterPro" id="IPR029068">
    <property type="entry name" value="Glyas_Bleomycin-R_OHBP_Dase"/>
</dbReference>
<evidence type="ECO:0000256" key="3">
    <source>
        <dbReference type="ARBA" id="ARBA00013222"/>
    </source>
</evidence>
<proteinExistence type="inferred from homology"/>
<keyword evidence="5" id="KW-0677">Repeat</keyword>
<evidence type="ECO:0000256" key="2">
    <source>
        <dbReference type="ARBA" id="ARBA00005877"/>
    </source>
</evidence>
<dbReference type="GO" id="GO:0046872">
    <property type="term" value="F:metal ion binding"/>
    <property type="evidence" value="ECO:0007669"/>
    <property type="project" value="UniProtKB-KW"/>
</dbReference>
<dbReference type="InterPro" id="IPR004360">
    <property type="entry name" value="Glyas_Fos-R_dOase_dom"/>
</dbReference>
<keyword evidence="6" id="KW-0828">Tyrosine catabolism</keyword>
<evidence type="ECO:0000259" key="10">
    <source>
        <dbReference type="PROSITE" id="PS51819"/>
    </source>
</evidence>
<name>A0A1E4SVE8_9ASCO</name>
<comment type="pathway">
    <text evidence="1">Amino-acid degradation; L-phenylalanine degradation; acetoacetate and fumarate from L-phenylalanine: step 3/6.</text>
</comment>
<dbReference type="CDD" id="cd07250">
    <property type="entry name" value="HPPD_C_like"/>
    <property type="match status" value="1"/>
</dbReference>
<reference evidence="12" key="1">
    <citation type="submission" date="2016-04" db="EMBL/GenBank/DDBJ databases">
        <title>Comparative genomics of biotechnologically important yeasts.</title>
        <authorList>
            <consortium name="DOE Joint Genome Institute"/>
            <person name="Riley R."/>
            <person name="Haridas S."/>
            <person name="Wolfe K.H."/>
            <person name="Lopes M.R."/>
            <person name="Hittinger C.T."/>
            <person name="Goker M."/>
            <person name="Salamov A."/>
            <person name="Wisecaver J."/>
            <person name="Long T.M."/>
            <person name="Aerts A.L."/>
            <person name="Barry K."/>
            <person name="Choi C."/>
            <person name="Clum A."/>
            <person name="Coughlan A.Y."/>
            <person name="Deshpande S."/>
            <person name="Douglass A.P."/>
            <person name="Hanson S.J."/>
            <person name="Klenk H.-P."/>
            <person name="Labutti K."/>
            <person name="Lapidus A."/>
            <person name="Lindquist E."/>
            <person name="Lipzen A."/>
            <person name="Meier-Kolthoff J.P."/>
            <person name="Ohm R.A."/>
            <person name="Otillar R.P."/>
            <person name="Pangilinan J."/>
            <person name="Peng Y."/>
            <person name="Rokas A."/>
            <person name="Rosa C.A."/>
            <person name="Scheuner C."/>
            <person name="Sibirny A.A."/>
            <person name="Slot J.C."/>
            <person name="Stielow J.B."/>
            <person name="Sun H."/>
            <person name="Kurtzman C.P."/>
            <person name="Blackwell M."/>
            <person name="Grigoriev I.V."/>
            <person name="Jeffries T.W."/>
        </authorList>
    </citation>
    <scope>NUCLEOTIDE SEQUENCE [LARGE SCALE GENOMIC DNA]</scope>
    <source>
        <strain evidence="12">NRRL YB-2248</strain>
    </source>
</reference>
<dbReference type="EMBL" id="KV453863">
    <property type="protein sequence ID" value="ODV83481.1"/>
    <property type="molecule type" value="Genomic_DNA"/>
</dbReference>
<protein>
    <recommendedName>
        <fullName evidence="3">4-hydroxyphenylpyruvate dioxygenase</fullName>
        <ecNumber evidence="3">1.13.11.27</ecNumber>
    </recommendedName>
</protein>
<evidence type="ECO:0000256" key="7">
    <source>
        <dbReference type="ARBA" id="ARBA00023004"/>
    </source>
</evidence>
<dbReference type="GO" id="GO:0003868">
    <property type="term" value="F:4-hydroxyphenylpyruvate dioxygenase activity"/>
    <property type="evidence" value="ECO:0007669"/>
    <property type="project" value="UniProtKB-EC"/>
</dbReference>
<dbReference type="AlphaFoldDB" id="A0A1E4SVE8"/>
<feature type="domain" description="VOC" evidence="10">
    <location>
        <begin position="176"/>
        <end position="335"/>
    </location>
</feature>
<feature type="non-terminal residue" evidence="11">
    <location>
        <position position="1"/>
    </location>
</feature>
<feature type="non-terminal residue" evidence="11">
    <location>
        <position position="378"/>
    </location>
</feature>
<dbReference type="CDD" id="cd08342">
    <property type="entry name" value="HPPD_N_like"/>
    <property type="match status" value="1"/>
</dbReference>
<feature type="binding site" evidence="9">
    <location>
        <position position="179"/>
    </location>
    <ligand>
        <name>Fe cation</name>
        <dbReference type="ChEBI" id="CHEBI:24875"/>
    </ligand>
</feature>
<dbReference type="SUPFAM" id="SSF54593">
    <property type="entry name" value="Glyoxalase/Bleomycin resistance protein/Dihydroxybiphenyl dioxygenase"/>
    <property type="match status" value="1"/>
</dbReference>
<dbReference type="PIRSF" id="PIRSF009283">
    <property type="entry name" value="HPP_dOase"/>
    <property type="match status" value="1"/>
</dbReference>
<dbReference type="PANTHER" id="PTHR11959">
    <property type="entry name" value="4-HYDROXYPHENYLPYRUVATE DIOXYGENASE"/>
    <property type="match status" value="1"/>
</dbReference>
<dbReference type="GO" id="GO:0006559">
    <property type="term" value="P:L-phenylalanine catabolic process"/>
    <property type="evidence" value="ECO:0007669"/>
    <property type="project" value="UniProtKB-UniPathway"/>
</dbReference>
<evidence type="ECO:0000256" key="5">
    <source>
        <dbReference type="ARBA" id="ARBA00022737"/>
    </source>
</evidence>
<dbReference type="Proteomes" id="UP000094801">
    <property type="component" value="Unassembled WGS sequence"/>
</dbReference>
<evidence type="ECO:0000256" key="8">
    <source>
        <dbReference type="ARBA" id="ARBA00023232"/>
    </source>
</evidence>
<evidence type="ECO:0000256" key="1">
    <source>
        <dbReference type="ARBA" id="ARBA00005162"/>
    </source>
</evidence>
<dbReference type="PANTHER" id="PTHR11959:SF1">
    <property type="entry name" value="4-HYDROXYPHENYLPYRUVATE DIOXYGENASE"/>
    <property type="match status" value="1"/>
</dbReference>
<feature type="binding site" evidence="9">
    <location>
        <position position="262"/>
    </location>
    <ligand>
        <name>Fe cation</name>
        <dbReference type="ChEBI" id="CHEBI:24875"/>
    </ligand>
</feature>
<evidence type="ECO:0000313" key="11">
    <source>
        <dbReference type="EMBL" id="ODV83481.1"/>
    </source>
</evidence>
<evidence type="ECO:0000256" key="6">
    <source>
        <dbReference type="ARBA" id="ARBA00022878"/>
    </source>
</evidence>
<dbReference type="OrthoDB" id="414569at2759"/>
<dbReference type="Gene3D" id="3.10.180.10">
    <property type="entry name" value="2,3-Dihydroxybiphenyl 1,2-Dioxygenase, domain 1"/>
    <property type="match status" value="2"/>
</dbReference>
<dbReference type="FunFam" id="3.10.180.10:FF:000001">
    <property type="entry name" value="4-hydroxyphenylpyruvate dioxygenase"/>
    <property type="match status" value="1"/>
</dbReference>
<sequence>FKGYDHITFYVGSANVAATHFINTFGFVPYAHLGLESGSRLINARVVKNGNVIIQFMSALLPPQQNGGISSSIADEIHFHLQEHGDAVKDVAFEVTDVEQVYSKAIKSGKVKAVWDPVTYKDEFGSITIARISTIGDTIHTLIDRSRYRGFLPGGYVYDEVTGSNMQLDHAVSMDSIDHCVQNVDWGKMDESCSIYSEAFGFHKFWSVDDKQVYTQYSALKSTVMASPDGSIKMPINEPAKGLKTSQIEEFLKFNGGPGIQHIAIKVDDILKTVETMKYRGVDFIDVPEKYYDNLEKRLAGSTHPDFKESMQRIRKLGILVDYDEGGYLLQLFTRPLFDRPTVFLEIIQRNNHQGFGAGNFKGLFEILEEDQKKRGNL</sequence>
<dbReference type="Pfam" id="PF00903">
    <property type="entry name" value="Glyoxalase"/>
    <property type="match status" value="1"/>
</dbReference>
<feature type="domain" description="VOC" evidence="10">
    <location>
        <begin position="3"/>
        <end position="145"/>
    </location>
</feature>
<dbReference type="NCBIfam" id="TIGR01263">
    <property type="entry name" value="4HPPD"/>
    <property type="match status" value="1"/>
</dbReference>
<dbReference type="InterPro" id="IPR005956">
    <property type="entry name" value="4OHPhenylPyrv_dOase"/>
</dbReference>
<dbReference type="STRING" id="983967.A0A1E4SVE8"/>